<dbReference type="AlphaFoldDB" id="A0A1X6NZX3"/>
<evidence type="ECO:0000313" key="2">
    <source>
        <dbReference type="EMBL" id="OSX74117.1"/>
    </source>
</evidence>
<feature type="region of interest" description="Disordered" evidence="1">
    <location>
        <begin position="1"/>
        <end position="39"/>
    </location>
</feature>
<evidence type="ECO:0008006" key="4">
    <source>
        <dbReference type="Google" id="ProtNLM"/>
    </source>
</evidence>
<proteinExistence type="predicted"/>
<accession>A0A1X6NZX3</accession>
<keyword evidence="3" id="KW-1185">Reference proteome</keyword>
<sequence length="1275" mass="136932">MTARTVAGDGLYSAVRSDPTRPREPGRTTPVSSTGLSGRMGYSTAAELLTDGGAAMADIFGADRLPEARTSVSRRRADGRATRAGNYAGWRGPGPGRGRGRGLNNVRESMRPVLVALFCNEMHKNLLANYEEDGVAARALVGLEVLRVNTGVSKKSLRTRGWTLGRSGAVGVLLKLGRSRVRSDVCKQQTVAISVTLQTKSGVKRPVSTCSGPEKCLDTGCSFASDMEVALEAVRSAAQMTLEEVFEVLESSVRGVARAPGTAIPYGPTLCTVSGGEGSWPFAVVRRTVAKRWVCIACPTADSECIHQSAAVAAAAGDGDGGFDDGDDGTPTMRFPDDDPVKEGGHPVAPDNPYMLFSRFYQVHQSRLLRDLVPPSAAQQTRINLVKAAATSETILEFPCSPLCPFCRVSPSPLKPPIPHECRIEFDDGSAMAKVYSWRCPNCLLRVMPDGREHGLVFSSPFTAYSEAFLFELAVNLSRNGCSLRSSSYLRSGYSELTASLKYAPRSSRLRSVATLRKALTLYLSLVIKGLPLDVSTCARCVSSSGVIDIVCFDGLQLGYKLKYKRRFQRHTIRTSAIPRASVHAHMVTDSAVAKALGSVFNTTSKAVAGSSKTVTTVTSMRGYVMAVSALLGSVSVNGREESFAGPEQHGTSASTAGRGWCPTVDGGVRPALTTFLRRFFRCELVARSLCTQVLAASFDLFRRVPEPLMTRIQDVVRARPAEVEPAPNTTVAEAEAAQRGGPSVGSASSRAALGGSGGGDLDSMVVDARAEHGNPGQLRHGLPPPLPAGSIDVGVRGAESDESEVEDSDEELTSADDRVSFDGDSLAAPRRKYWDTFAPLARFAELFTEPALADTGGVKGTMLEADMLFRLQPSIPTTAAATLKVVDFVRAVTVDPFVVWAPDGDWGAIDALVDVLSSDNFTSTKLAAVLDRSDVCELRLLRAAVACLGPGLERDAGLRPVLADLLTALKDTAAAYDSFVAVNQVSQPGGDDGMAPGDGDQPPIDDFTKAQMASAHPLECFTPAQYTATWMEPPASVASFKAAYGITDESPEDFLSSGVWAPNFPVLRPIPLFYGTAQAATDEPDCNHLMGKENKYTGGTFGAFCTCTHPKCIGVVVLDGSEGQRMPIEFITQRCATLPSQVVYDFSCATLKTALCRLPLVARAVSFLVDRFHWRKNHVSCTKAMNPDSYSSMESINTSSSEERNALSRRQEHHLRLMNQDNFIIFTTYQQALSNVIAMYKDVETELTPSKWPRWYRQKYVDGVGNTERGSAGM</sequence>
<gene>
    <name evidence="2" type="ORF">BU14_0307s0019</name>
</gene>
<reference evidence="2 3" key="1">
    <citation type="submission" date="2017-03" db="EMBL/GenBank/DDBJ databases">
        <title>WGS assembly of Porphyra umbilicalis.</title>
        <authorList>
            <person name="Brawley S.H."/>
            <person name="Blouin N.A."/>
            <person name="Ficko-Blean E."/>
            <person name="Wheeler G.L."/>
            <person name="Lohr M."/>
            <person name="Goodson H.V."/>
            <person name="Jenkins J.W."/>
            <person name="Blaby-Haas C.E."/>
            <person name="Helliwell K.E."/>
            <person name="Chan C."/>
            <person name="Marriage T."/>
            <person name="Bhattacharya D."/>
            <person name="Klein A.S."/>
            <person name="Badis Y."/>
            <person name="Brodie J."/>
            <person name="Cao Y."/>
            <person name="Collen J."/>
            <person name="Dittami S.M."/>
            <person name="Gachon C.M."/>
            <person name="Green B.R."/>
            <person name="Karpowicz S."/>
            <person name="Kim J.W."/>
            <person name="Kudahl U."/>
            <person name="Lin S."/>
            <person name="Michel G."/>
            <person name="Mittag M."/>
            <person name="Olson B.J."/>
            <person name="Pangilinan J."/>
            <person name="Peng Y."/>
            <person name="Qiu H."/>
            <person name="Shu S."/>
            <person name="Singer J.T."/>
            <person name="Smith A.G."/>
            <person name="Sprecher B.N."/>
            <person name="Wagner V."/>
            <person name="Wang W."/>
            <person name="Wang Z.-Y."/>
            <person name="Yan J."/>
            <person name="Yarish C."/>
            <person name="Zoeuner-Riek S."/>
            <person name="Zhuang Y."/>
            <person name="Zou Y."/>
            <person name="Lindquist E.A."/>
            <person name="Grimwood J."/>
            <person name="Barry K."/>
            <person name="Rokhsar D.S."/>
            <person name="Schmutz J."/>
            <person name="Stiller J.W."/>
            <person name="Grossman A.R."/>
            <person name="Prochnik S.E."/>
        </authorList>
    </citation>
    <scope>NUCLEOTIDE SEQUENCE [LARGE SCALE GENOMIC DNA]</scope>
    <source>
        <strain evidence="2">4086291</strain>
    </source>
</reference>
<feature type="region of interest" description="Disordered" evidence="1">
    <location>
        <begin position="723"/>
        <end position="817"/>
    </location>
</feature>
<dbReference type="Proteomes" id="UP000218209">
    <property type="component" value="Unassembled WGS sequence"/>
</dbReference>
<feature type="compositionally biased region" description="Acidic residues" evidence="1">
    <location>
        <begin position="801"/>
        <end position="815"/>
    </location>
</feature>
<evidence type="ECO:0000313" key="3">
    <source>
        <dbReference type="Proteomes" id="UP000218209"/>
    </source>
</evidence>
<evidence type="ECO:0000256" key="1">
    <source>
        <dbReference type="SAM" id="MobiDB-lite"/>
    </source>
</evidence>
<dbReference type="PANTHER" id="PTHR34305">
    <property type="entry name" value="EXPRESSED PROTEIN"/>
    <property type="match status" value="1"/>
</dbReference>
<feature type="region of interest" description="Disordered" evidence="1">
    <location>
        <begin position="69"/>
        <end position="102"/>
    </location>
</feature>
<name>A0A1X6NZX3_PORUM</name>
<protein>
    <recommendedName>
        <fullName evidence="4">HMG domain-containing protein</fullName>
    </recommendedName>
</protein>
<dbReference type="OrthoDB" id="5598737at2759"/>
<feature type="compositionally biased region" description="Low complexity" evidence="1">
    <location>
        <begin position="745"/>
        <end position="754"/>
    </location>
</feature>
<organism evidence="2 3">
    <name type="scientific">Porphyra umbilicalis</name>
    <name type="common">Purple laver</name>
    <name type="synonym">Red alga</name>
    <dbReference type="NCBI Taxonomy" id="2786"/>
    <lineage>
        <taxon>Eukaryota</taxon>
        <taxon>Rhodophyta</taxon>
        <taxon>Bangiophyceae</taxon>
        <taxon>Bangiales</taxon>
        <taxon>Bangiaceae</taxon>
        <taxon>Porphyra</taxon>
    </lineage>
</organism>
<dbReference type="PANTHER" id="PTHR34305:SF1">
    <property type="entry name" value="SWIM-TYPE DOMAIN-CONTAINING PROTEIN"/>
    <property type="match status" value="1"/>
</dbReference>
<dbReference type="EMBL" id="KV918962">
    <property type="protein sequence ID" value="OSX74117.1"/>
    <property type="molecule type" value="Genomic_DNA"/>
</dbReference>